<dbReference type="PANTHER" id="PTHR47505:SF1">
    <property type="entry name" value="DNA UTILIZATION PROTEIN YHGH"/>
    <property type="match status" value="1"/>
</dbReference>
<dbReference type="STRING" id="1188229.GlitD10_1879"/>
<dbReference type="InterPro" id="IPR051910">
    <property type="entry name" value="ComF/GntX_DNA_util-trans"/>
</dbReference>
<reference evidence="2 3" key="1">
    <citation type="submission" date="2016-10" db="EMBL/GenBank/DDBJ databases">
        <title>Description of Gloeomargarita lithophora gen. nov., sp. nov., a thylakoid-bearing basal-branching cyanobacterium with intracellular carbonates, and proposal for Gloeomargaritales ord. nov.</title>
        <authorList>
            <person name="Moreira D."/>
            <person name="Tavera R."/>
            <person name="Benzerara K."/>
            <person name="Skouri-Panet F."/>
            <person name="Couradeau E."/>
            <person name="Gerard E."/>
            <person name="Loussert C."/>
            <person name="Novelo E."/>
            <person name="Zivanovic Y."/>
            <person name="Lopez-Garcia P."/>
        </authorList>
    </citation>
    <scope>NUCLEOTIDE SEQUENCE [LARGE SCALE GENOMIC DNA]</scope>
    <source>
        <strain evidence="2 3">D10</strain>
    </source>
</reference>
<dbReference type="EMBL" id="CP017675">
    <property type="protein sequence ID" value="APB34205.1"/>
    <property type="molecule type" value="Genomic_DNA"/>
</dbReference>
<dbReference type="Proteomes" id="UP000180235">
    <property type="component" value="Chromosome"/>
</dbReference>
<dbReference type="Gene3D" id="3.40.50.2020">
    <property type="match status" value="1"/>
</dbReference>
<dbReference type="InterPro" id="IPR029057">
    <property type="entry name" value="PRTase-like"/>
</dbReference>
<evidence type="ECO:0000313" key="3">
    <source>
        <dbReference type="Proteomes" id="UP000180235"/>
    </source>
</evidence>
<dbReference type="RefSeq" id="WP_071454684.1">
    <property type="nucleotide sequence ID" value="NZ_CP017675.1"/>
</dbReference>
<keyword evidence="3" id="KW-1185">Reference proteome</keyword>
<keyword evidence="2" id="KW-0328">Glycosyltransferase</keyword>
<dbReference type="InterPro" id="IPR000836">
    <property type="entry name" value="PRTase_dom"/>
</dbReference>
<dbReference type="AlphaFoldDB" id="A0A1J0AE47"/>
<sequence>MRSLLATVFRPACPLCTRPAQGCFCIDCQRQILATRLPQPWQFWHGDLPIAAWGRYRDTLKRVLGALKYNNRPELARPLGHHLGELWLTGGHGLREMPLVVPIPVHPDKRLTRGYNQAELLAASFCEFIGLKLSSNLLLRQTNTQAQHHLSVQAREANLATAFVMNPQHPRPTAPVLIVDDIYTTGATARTAQTVLQQAGCAVVGILVVATGKADMPAKLKLPAR</sequence>
<dbReference type="GO" id="GO:0016757">
    <property type="term" value="F:glycosyltransferase activity"/>
    <property type="evidence" value="ECO:0007669"/>
    <property type="project" value="UniProtKB-KW"/>
</dbReference>
<accession>A0A1J0AE47</accession>
<proteinExistence type="inferred from homology"/>
<gene>
    <name evidence="2" type="ORF">GlitD10_1879</name>
</gene>
<evidence type="ECO:0000256" key="1">
    <source>
        <dbReference type="ARBA" id="ARBA00008007"/>
    </source>
</evidence>
<evidence type="ECO:0000313" key="2">
    <source>
        <dbReference type="EMBL" id="APB34205.1"/>
    </source>
</evidence>
<comment type="similarity">
    <text evidence="1">Belongs to the ComF/GntX family.</text>
</comment>
<protein>
    <submittedName>
        <fullName evidence="2">Amidophosphoribosyltransferase</fullName>
    </submittedName>
</protein>
<dbReference type="CDD" id="cd06223">
    <property type="entry name" value="PRTases_typeI"/>
    <property type="match status" value="1"/>
</dbReference>
<dbReference type="OrthoDB" id="9779910at2"/>
<keyword evidence="2" id="KW-0808">Transferase</keyword>
<dbReference type="PANTHER" id="PTHR47505">
    <property type="entry name" value="DNA UTILIZATION PROTEIN YHGH"/>
    <property type="match status" value="1"/>
</dbReference>
<dbReference type="KEGG" id="glt:GlitD10_1879"/>
<organism evidence="2 3">
    <name type="scientific">Gloeomargarita lithophora Alchichica-D10</name>
    <dbReference type="NCBI Taxonomy" id="1188229"/>
    <lineage>
        <taxon>Bacteria</taxon>
        <taxon>Bacillati</taxon>
        <taxon>Cyanobacteriota</taxon>
        <taxon>Cyanophyceae</taxon>
        <taxon>Gloeomargaritales</taxon>
        <taxon>Gloeomargaritaceae</taxon>
        <taxon>Gloeomargarita</taxon>
    </lineage>
</organism>
<name>A0A1J0AE47_9CYAN</name>
<dbReference type="SUPFAM" id="SSF53271">
    <property type="entry name" value="PRTase-like"/>
    <property type="match status" value="1"/>
</dbReference>